<dbReference type="AlphaFoldDB" id="A0AAV9I687"/>
<accession>A0AAV9I687</accession>
<gene>
    <name evidence="1" type="ORF">GAYE_HPESCF16G0210</name>
</gene>
<sequence>MKTTFIMSSGTLCPTSRKHRCVQCCQSRTWKMQLAPKRSYDKYIPSPPGLQKLKDYHPRPNYPGTLAPGITPDILTVEELLESPTENLACVEYDMDERAPLVRERDDCILDWLAEDGRLIEEDWDVEDKTSFVESVDTIGDATLVDDEKVLAEYLGEADASEDEYYLEELET</sequence>
<comment type="caution">
    <text evidence="1">The sequence shown here is derived from an EMBL/GenBank/DDBJ whole genome shotgun (WGS) entry which is preliminary data.</text>
</comment>
<name>A0AAV9I687_9RHOD</name>
<organism evidence="1 2">
    <name type="scientific">Galdieria yellowstonensis</name>
    <dbReference type="NCBI Taxonomy" id="3028027"/>
    <lineage>
        <taxon>Eukaryota</taxon>
        <taxon>Rhodophyta</taxon>
        <taxon>Bangiophyceae</taxon>
        <taxon>Galdieriales</taxon>
        <taxon>Galdieriaceae</taxon>
        <taxon>Galdieria</taxon>
    </lineage>
</organism>
<reference evidence="1 2" key="1">
    <citation type="submission" date="2022-07" db="EMBL/GenBank/DDBJ databases">
        <title>Genome-wide signatures of adaptation to extreme environments.</title>
        <authorList>
            <person name="Cho C.H."/>
            <person name="Yoon H.S."/>
        </authorList>
    </citation>
    <scope>NUCLEOTIDE SEQUENCE [LARGE SCALE GENOMIC DNA]</scope>
    <source>
        <strain evidence="1 2">108.79 E11</strain>
    </source>
</reference>
<evidence type="ECO:0000313" key="1">
    <source>
        <dbReference type="EMBL" id="KAK4522330.1"/>
    </source>
</evidence>
<dbReference type="Proteomes" id="UP001300502">
    <property type="component" value="Unassembled WGS sequence"/>
</dbReference>
<keyword evidence="2" id="KW-1185">Reference proteome</keyword>
<protein>
    <submittedName>
        <fullName evidence="1">Uncharacterized protein</fullName>
    </submittedName>
</protein>
<evidence type="ECO:0000313" key="2">
    <source>
        <dbReference type="Proteomes" id="UP001300502"/>
    </source>
</evidence>
<dbReference type="EMBL" id="JANCYU010000003">
    <property type="protein sequence ID" value="KAK4522330.1"/>
    <property type="molecule type" value="Genomic_DNA"/>
</dbReference>
<proteinExistence type="predicted"/>